<protein>
    <recommendedName>
        <fullName evidence="3">START domain-containing protein</fullName>
    </recommendedName>
</protein>
<keyword evidence="2" id="KW-1185">Reference proteome</keyword>
<proteinExistence type="predicted"/>
<dbReference type="Proteomes" id="UP000006906">
    <property type="component" value="Chromosome 10"/>
</dbReference>
<name>A8IBG7_CHLRE</name>
<evidence type="ECO:0000313" key="1">
    <source>
        <dbReference type="EMBL" id="PNW77296.1"/>
    </source>
</evidence>
<dbReference type="InParanoid" id="A8IBG7"/>
<dbReference type="RefSeq" id="XP_001702515.1">
    <property type="nucleotide sequence ID" value="XM_001702463.2"/>
</dbReference>
<organism evidence="1 2">
    <name type="scientific">Chlamydomonas reinhardtii</name>
    <name type="common">Chlamydomonas smithii</name>
    <dbReference type="NCBI Taxonomy" id="3055"/>
    <lineage>
        <taxon>Eukaryota</taxon>
        <taxon>Viridiplantae</taxon>
        <taxon>Chlorophyta</taxon>
        <taxon>core chlorophytes</taxon>
        <taxon>Chlorophyceae</taxon>
        <taxon>CS clade</taxon>
        <taxon>Chlamydomonadales</taxon>
        <taxon>Chlamydomonadaceae</taxon>
        <taxon>Chlamydomonas</taxon>
    </lineage>
</organism>
<dbReference type="SUPFAM" id="SSF55961">
    <property type="entry name" value="Bet v1-like"/>
    <property type="match status" value="1"/>
</dbReference>
<dbReference type="Gramene" id="PNW77296">
    <property type="protein sequence ID" value="PNW77296"/>
    <property type="gene ID" value="CHLRE_10g430300v5"/>
</dbReference>
<reference evidence="1 2" key="1">
    <citation type="journal article" date="2007" name="Science">
        <title>The Chlamydomonas genome reveals the evolution of key animal and plant functions.</title>
        <authorList>
            <person name="Merchant S.S."/>
            <person name="Prochnik S.E."/>
            <person name="Vallon O."/>
            <person name="Harris E.H."/>
            <person name="Karpowicz S.J."/>
            <person name="Witman G.B."/>
            <person name="Terry A."/>
            <person name="Salamov A."/>
            <person name="Fritz-Laylin L.K."/>
            <person name="Marechal-Drouard L."/>
            <person name="Marshall W.F."/>
            <person name="Qu L.H."/>
            <person name="Nelson D.R."/>
            <person name="Sanderfoot A.A."/>
            <person name="Spalding M.H."/>
            <person name="Kapitonov V.V."/>
            <person name="Ren Q."/>
            <person name="Ferris P."/>
            <person name="Lindquist E."/>
            <person name="Shapiro H."/>
            <person name="Lucas S.M."/>
            <person name="Grimwood J."/>
            <person name="Schmutz J."/>
            <person name="Cardol P."/>
            <person name="Cerutti H."/>
            <person name="Chanfreau G."/>
            <person name="Chen C.L."/>
            <person name="Cognat V."/>
            <person name="Croft M.T."/>
            <person name="Dent R."/>
            <person name="Dutcher S."/>
            <person name="Fernandez E."/>
            <person name="Fukuzawa H."/>
            <person name="Gonzalez-Ballester D."/>
            <person name="Gonzalez-Halphen D."/>
            <person name="Hallmann A."/>
            <person name="Hanikenne M."/>
            <person name="Hippler M."/>
            <person name="Inwood W."/>
            <person name="Jabbari K."/>
            <person name="Kalanon M."/>
            <person name="Kuras R."/>
            <person name="Lefebvre P.A."/>
            <person name="Lemaire S.D."/>
            <person name="Lobanov A.V."/>
            <person name="Lohr M."/>
            <person name="Manuell A."/>
            <person name="Meier I."/>
            <person name="Mets L."/>
            <person name="Mittag M."/>
            <person name="Mittelmeier T."/>
            <person name="Moroney J.V."/>
            <person name="Moseley J."/>
            <person name="Napoli C."/>
            <person name="Nedelcu A.M."/>
            <person name="Niyogi K."/>
            <person name="Novoselov S.V."/>
            <person name="Paulsen I.T."/>
            <person name="Pazour G."/>
            <person name="Purton S."/>
            <person name="Ral J.P."/>
            <person name="Riano-Pachon D.M."/>
            <person name="Riekhof W."/>
            <person name="Rymarquis L."/>
            <person name="Schroda M."/>
            <person name="Stern D."/>
            <person name="Umen J."/>
            <person name="Willows R."/>
            <person name="Wilson N."/>
            <person name="Zimmer S.L."/>
            <person name="Allmer J."/>
            <person name="Balk J."/>
            <person name="Bisova K."/>
            <person name="Chen C.J."/>
            <person name="Elias M."/>
            <person name="Gendler K."/>
            <person name="Hauser C."/>
            <person name="Lamb M.R."/>
            <person name="Ledford H."/>
            <person name="Long J.C."/>
            <person name="Minagawa J."/>
            <person name="Page M.D."/>
            <person name="Pan J."/>
            <person name="Pootakham W."/>
            <person name="Roje S."/>
            <person name="Rose A."/>
            <person name="Stahlberg E."/>
            <person name="Terauchi A.M."/>
            <person name="Yang P."/>
            <person name="Ball S."/>
            <person name="Bowler C."/>
            <person name="Dieckmann C.L."/>
            <person name="Gladyshev V.N."/>
            <person name="Green P."/>
            <person name="Jorgensen R."/>
            <person name="Mayfield S."/>
            <person name="Mueller-Roeber B."/>
            <person name="Rajamani S."/>
            <person name="Sayre R.T."/>
            <person name="Brokstein P."/>
            <person name="Dubchak I."/>
            <person name="Goodstein D."/>
            <person name="Hornick L."/>
            <person name="Huang Y.W."/>
            <person name="Jhaveri J."/>
            <person name="Luo Y."/>
            <person name="Martinez D."/>
            <person name="Ngau W.C."/>
            <person name="Otillar B."/>
            <person name="Poliakov A."/>
            <person name="Porter A."/>
            <person name="Szajkowski L."/>
            <person name="Werner G."/>
            <person name="Zhou K."/>
            <person name="Grigoriev I.V."/>
            <person name="Rokhsar D.S."/>
            <person name="Grossman A.R."/>
        </authorList>
    </citation>
    <scope>NUCLEOTIDE SEQUENCE [LARGE SCALE GENOMIC DNA]</scope>
    <source>
        <strain evidence="2">CC-503</strain>
    </source>
</reference>
<dbReference type="InterPro" id="IPR023393">
    <property type="entry name" value="START-like_dom_sf"/>
</dbReference>
<evidence type="ECO:0000313" key="2">
    <source>
        <dbReference type="Proteomes" id="UP000006906"/>
    </source>
</evidence>
<dbReference type="Gene3D" id="3.30.530.20">
    <property type="match status" value="1"/>
</dbReference>
<dbReference type="PaxDb" id="3055-EDP06294"/>
<dbReference type="GeneID" id="5728096"/>
<sequence>MTPDSADTLYRTGADILASARARGLPLEAGNLGDGWELHNPDAPDGGQYASRLDDKAQTYAFVAVREFSCTPLQFLCYVRDFDLGKLAGDLKLFKVHTSTPELQRVEYVSVLPWPFEPRWALADMRFGVVKETGALIVLGESVPDTTPPAGHTLGTVHYSYYHISPHPSGDAKRCVVRRAINVDMHLPLPAFVIRKALAAHYYADMGLADKDLEPSVWEACGLAKRLAEGPAYAAIEAAVAAVAPVACKP</sequence>
<gene>
    <name evidence="1" type="ORF">CHLRE_10g430300v5</name>
</gene>
<dbReference type="HOGENOM" id="CLU_1112677_0_0_1"/>
<evidence type="ECO:0008006" key="3">
    <source>
        <dbReference type="Google" id="ProtNLM"/>
    </source>
</evidence>
<dbReference type="KEGG" id="cre:CHLRE_10g430300v5"/>
<dbReference type="OrthoDB" id="524625at2759"/>
<dbReference type="EMBL" id="CM008971">
    <property type="protein sequence ID" value="PNW77296.1"/>
    <property type="molecule type" value="Genomic_DNA"/>
</dbReference>
<accession>A8IBG7</accession>
<dbReference type="AlphaFoldDB" id="A8IBG7"/>